<accession>X1FNR9</accession>
<dbReference type="AlphaFoldDB" id="X1FNR9"/>
<comment type="caution">
    <text evidence="1">The sequence shown here is derived from an EMBL/GenBank/DDBJ whole genome shotgun (WGS) entry which is preliminary data.</text>
</comment>
<gene>
    <name evidence="1" type="ORF">S03H2_22133</name>
</gene>
<name>X1FNR9_9ZZZZ</name>
<reference evidence="1" key="1">
    <citation type="journal article" date="2014" name="Front. Microbiol.">
        <title>High frequency of phylogenetically diverse reductive dehalogenase-homologous genes in deep subseafloor sedimentary metagenomes.</title>
        <authorList>
            <person name="Kawai M."/>
            <person name="Futagami T."/>
            <person name="Toyoda A."/>
            <person name="Takaki Y."/>
            <person name="Nishi S."/>
            <person name="Hori S."/>
            <person name="Arai W."/>
            <person name="Tsubouchi T."/>
            <person name="Morono Y."/>
            <person name="Uchiyama I."/>
            <person name="Ito T."/>
            <person name="Fujiyama A."/>
            <person name="Inagaki F."/>
            <person name="Takami H."/>
        </authorList>
    </citation>
    <scope>NUCLEOTIDE SEQUENCE</scope>
    <source>
        <strain evidence="1">Expedition CK06-06</strain>
    </source>
</reference>
<organism evidence="1">
    <name type="scientific">marine sediment metagenome</name>
    <dbReference type="NCBI Taxonomy" id="412755"/>
    <lineage>
        <taxon>unclassified sequences</taxon>
        <taxon>metagenomes</taxon>
        <taxon>ecological metagenomes</taxon>
    </lineage>
</organism>
<protein>
    <submittedName>
        <fullName evidence="1">Uncharacterized protein</fullName>
    </submittedName>
</protein>
<sequence>QLVLFARIPDPKRVLQLLSGTKDKSAQKDIDDGKVIEGYWWDISGEPVSIKQTLPSSF</sequence>
<evidence type="ECO:0000313" key="1">
    <source>
        <dbReference type="EMBL" id="GAH34165.1"/>
    </source>
</evidence>
<dbReference type="EMBL" id="BARU01011870">
    <property type="protein sequence ID" value="GAH34165.1"/>
    <property type="molecule type" value="Genomic_DNA"/>
</dbReference>
<proteinExistence type="predicted"/>
<feature type="non-terminal residue" evidence="1">
    <location>
        <position position="1"/>
    </location>
</feature>